<feature type="compositionally biased region" description="Acidic residues" evidence="1">
    <location>
        <begin position="180"/>
        <end position="189"/>
    </location>
</feature>
<accession>A0A0N4XJ95</accession>
<reference evidence="4" key="1">
    <citation type="submission" date="2017-02" db="UniProtKB">
        <authorList>
            <consortium name="WormBaseParasite"/>
        </authorList>
    </citation>
    <scope>IDENTIFICATION</scope>
</reference>
<dbReference type="Proteomes" id="UP000271162">
    <property type="component" value="Unassembled WGS sequence"/>
</dbReference>
<dbReference type="STRING" id="27835.A0A0N4XJ95"/>
<dbReference type="WBParaSite" id="NBR_0000259701-mRNA-1">
    <property type="protein sequence ID" value="NBR_0000259701-mRNA-1"/>
    <property type="gene ID" value="NBR_0000259701"/>
</dbReference>
<sequence length="189" mass="21107">MLREKRHVTLPYHLIGGNILKSCEFIAKMTVGKYRSKVRGVVLSVGSVRLASLPRVIDDQSVFHVDASITQVVFRPVVGHHYEARVTHIAADFLSALILDVVTITAPVDDKLREKLRGITLEVDDIIKVKHSGITIRRGMCQLRGKFMKIVSKGIAKASHGNEADDQKPVVRLNKRTTFDDEPDDEGEE</sequence>
<feature type="compositionally biased region" description="Basic and acidic residues" evidence="1">
    <location>
        <begin position="160"/>
        <end position="169"/>
    </location>
</feature>
<dbReference type="AlphaFoldDB" id="A0A0N4XJ95"/>
<organism evidence="4">
    <name type="scientific">Nippostrongylus brasiliensis</name>
    <name type="common">Rat hookworm</name>
    <dbReference type="NCBI Taxonomy" id="27835"/>
    <lineage>
        <taxon>Eukaryota</taxon>
        <taxon>Metazoa</taxon>
        <taxon>Ecdysozoa</taxon>
        <taxon>Nematoda</taxon>
        <taxon>Chromadorea</taxon>
        <taxon>Rhabditida</taxon>
        <taxon>Rhabditina</taxon>
        <taxon>Rhabditomorpha</taxon>
        <taxon>Strongyloidea</taxon>
        <taxon>Heligmosomidae</taxon>
        <taxon>Nippostrongylus</taxon>
    </lineage>
</organism>
<reference evidence="2 3" key="2">
    <citation type="submission" date="2018-11" db="EMBL/GenBank/DDBJ databases">
        <authorList>
            <consortium name="Pathogen Informatics"/>
        </authorList>
    </citation>
    <scope>NUCLEOTIDE SEQUENCE [LARGE SCALE GENOMIC DNA]</scope>
</reference>
<evidence type="ECO:0000313" key="2">
    <source>
        <dbReference type="EMBL" id="VDL66187.1"/>
    </source>
</evidence>
<keyword evidence="3" id="KW-1185">Reference proteome</keyword>
<protein>
    <submittedName>
        <fullName evidence="4">S1 motif domain-containing protein</fullName>
    </submittedName>
</protein>
<proteinExistence type="predicted"/>
<feature type="region of interest" description="Disordered" evidence="1">
    <location>
        <begin position="158"/>
        <end position="189"/>
    </location>
</feature>
<name>A0A0N4XJ95_NIPBR</name>
<evidence type="ECO:0000313" key="3">
    <source>
        <dbReference type="Proteomes" id="UP000271162"/>
    </source>
</evidence>
<evidence type="ECO:0000256" key="1">
    <source>
        <dbReference type="SAM" id="MobiDB-lite"/>
    </source>
</evidence>
<dbReference type="EMBL" id="UYSL01003099">
    <property type="protein sequence ID" value="VDL66187.1"/>
    <property type="molecule type" value="Genomic_DNA"/>
</dbReference>
<gene>
    <name evidence="2" type="ORF">NBR_LOCUS2598</name>
</gene>
<evidence type="ECO:0000313" key="4">
    <source>
        <dbReference type="WBParaSite" id="NBR_0000259701-mRNA-1"/>
    </source>
</evidence>